<keyword evidence="4" id="KW-1185">Reference proteome</keyword>
<dbReference type="EMBL" id="SPHZ02000012">
    <property type="protein sequence ID" value="KAF0890070.1"/>
    <property type="molecule type" value="Genomic_DNA"/>
</dbReference>
<evidence type="ECO:0000313" key="3">
    <source>
        <dbReference type="EMBL" id="KAF0890070.1"/>
    </source>
</evidence>
<dbReference type="InterPro" id="IPR016072">
    <property type="entry name" value="Skp1_comp_dimer"/>
</dbReference>
<dbReference type="Proteomes" id="UP000479710">
    <property type="component" value="Unassembled WGS sequence"/>
</dbReference>
<evidence type="ECO:0000313" key="4">
    <source>
        <dbReference type="Proteomes" id="UP000479710"/>
    </source>
</evidence>
<sequence length="159" mass="17656">MAAEPVHEPPPPPQLVLRFRNGEPFFADTNNAQEVPCGYPIDAPFIRCERTFGLLDEYTRTHAQHGRGGPVAVPDIAAWDRDFMERHVTDADTLHDLFVGASTLGIYGQSDLCSQKTADAVKGHTVEEVKQLLGIVDVGMSPEEELNLQHNNEVILRLR</sequence>
<accession>A0A6G1BQ36</accession>
<organism evidence="3 4">
    <name type="scientific">Oryza meyeriana var. granulata</name>
    <dbReference type="NCBI Taxonomy" id="110450"/>
    <lineage>
        <taxon>Eukaryota</taxon>
        <taxon>Viridiplantae</taxon>
        <taxon>Streptophyta</taxon>
        <taxon>Embryophyta</taxon>
        <taxon>Tracheophyta</taxon>
        <taxon>Spermatophyta</taxon>
        <taxon>Magnoliopsida</taxon>
        <taxon>Liliopsida</taxon>
        <taxon>Poales</taxon>
        <taxon>Poaceae</taxon>
        <taxon>BOP clade</taxon>
        <taxon>Oryzoideae</taxon>
        <taxon>Oryzeae</taxon>
        <taxon>Oryzinae</taxon>
        <taxon>Oryza</taxon>
        <taxon>Oryza meyeriana</taxon>
    </lineage>
</organism>
<dbReference type="InterPro" id="IPR011333">
    <property type="entry name" value="SKP1/BTB/POZ_sf"/>
</dbReference>
<proteinExistence type="predicted"/>
<dbReference type="AlphaFoldDB" id="A0A6G1BQ36"/>
<reference evidence="3 4" key="1">
    <citation type="submission" date="2019-11" db="EMBL/GenBank/DDBJ databases">
        <title>Whole genome sequence of Oryza granulata.</title>
        <authorList>
            <person name="Li W."/>
        </authorList>
    </citation>
    <scope>NUCLEOTIDE SEQUENCE [LARGE SCALE GENOMIC DNA]</scope>
    <source>
        <strain evidence="4">cv. Menghai</strain>
        <tissue evidence="3">Leaf</tissue>
    </source>
</reference>
<dbReference type="OrthoDB" id="608200at2759"/>
<protein>
    <recommendedName>
        <fullName evidence="2">SKP1 component dimerisation domain-containing protein</fullName>
    </recommendedName>
</protein>
<dbReference type="Pfam" id="PF01466">
    <property type="entry name" value="Skp1"/>
    <property type="match status" value="1"/>
</dbReference>
<dbReference type="SUPFAM" id="SSF81382">
    <property type="entry name" value="Skp1 dimerisation domain-like"/>
    <property type="match status" value="1"/>
</dbReference>
<dbReference type="GO" id="GO:0006511">
    <property type="term" value="P:ubiquitin-dependent protein catabolic process"/>
    <property type="evidence" value="ECO:0007669"/>
    <property type="project" value="InterPro"/>
</dbReference>
<comment type="caution">
    <text evidence="3">The sequence shown here is derived from an EMBL/GenBank/DDBJ whole genome shotgun (WGS) entry which is preliminary data.</text>
</comment>
<dbReference type="InterPro" id="IPR036296">
    <property type="entry name" value="SKP1-like_dim_sf"/>
</dbReference>
<dbReference type="Gene3D" id="3.30.710.10">
    <property type="entry name" value="Potassium Channel Kv1.1, Chain A"/>
    <property type="match status" value="1"/>
</dbReference>
<gene>
    <name evidence="3" type="ORF">E2562_036443</name>
</gene>
<evidence type="ECO:0000256" key="1">
    <source>
        <dbReference type="ARBA" id="ARBA00004906"/>
    </source>
</evidence>
<evidence type="ECO:0000259" key="2">
    <source>
        <dbReference type="Pfam" id="PF01466"/>
    </source>
</evidence>
<feature type="domain" description="SKP1 component dimerisation" evidence="2">
    <location>
        <begin position="111"/>
        <end position="153"/>
    </location>
</feature>
<comment type="pathway">
    <text evidence="1">Protein modification; protein ubiquitination.</text>
</comment>
<name>A0A6G1BQ36_9ORYZ</name>